<keyword evidence="3" id="KW-1185">Reference proteome</keyword>
<feature type="compositionally biased region" description="Acidic residues" evidence="1">
    <location>
        <begin position="24"/>
        <end position="35"/>
    </location>
</feature>
<organism evidence="2 3">
    <name type="scientific">Protopolystoma xenopodis</name>
    <dbReference type="NCBI Taxonomy" id="117903"/>
    <lineage>
        <taxon>Eukaryota</taxon>
        <taxon>Metazoa</taxon>
        <taxon>Spiralia</taxon>
        <taxon>Lophotrochozoa</taxon>
        <taxon>Platyhelminthes</taxon>
        <taxon>Monogenea</taxon>
        <taxon>Polyopisthocotylea</taxon>
        <taxon>Polystomatidea</taxon>
        <taxon>Polystomatidae</taxon>
        <taxon>Protopolystoma</taxon>
    </lineage>
</organism>
<feature type="non-terminal residue" evidence="2">
    <location>
        <position position="1"/>
    </location>
</feature>
<reference evidence="2" key="1">
    <citation type="submission" date="2018-11" db="EMBL/GenBank/DDBJ databases">
        <authorList>
            <consortium name="Pathogen Informatics"/>
        </authorList>
    </citation>
    <scope>NUCLEOTIDE SEQUENCE</scope>
</reference>
<name>A0A3S5AK96_9PLAT</name>
<evidence type="ECO:0000313" key="2">
    <source>
        <dbReference type="EMBL" id="VEL25916.1"/>
    </source>
</evidence>
<evidence type="ECO:0000256" key="1">
    <source>
        <dbReference type="SAM" id="MobiDB-lite"/>
    </source>
</evidence>
<feature type="region of interest" description="Disordered" evidence="1">
    <location>
        <begin position="1"/>
        <end position="52"/>
    </location>
</feature>
<proteinExistence type="predicted"/>
<dbReference type="Proteomes" id="UP000784294">
    <property type="component" value="Unassembled WGS sequence"/>
</dbReference>
<accession>A0A3S5AK96</accession>
<gene>
    <name evidence="2" type="ORF">PXEA_LOCUS19356</name>
</gene>
<dbReference type="OrthoDB" id="1607513at2759"/>
<dbReference type="EMBL" id="CAAALY010076982">
    <property type="protein sequence ID" value="VEL25916.1"/>
    <property type="molecule type" value="Genomic_DNA"/>
</dbReference>
<feature type="compositionally biased region" description="Basic and acidic residues" evidence="1">
    <location>
        <begin position="1"/>
        <end position="23"/>
    </location>
</feature>
<protein>
    <submittedName>
        <fullName evidence="2">Uncharacterized protein</fullName>
    </submittedName>
</protein>
<comment type="caution">
    <text evidence="2">The sequence shown here is derived from an EMBL/GenBank/DDBJ whole genome shotgun (WGS) entry which is preliminary data.</text>
</comment>
<sequence>DEEVEEEKKKEKDYEKEVEVEERREEEDEEEEEEQKEEKAEDAREEGTETLAAFPEACDRRQMLRCFKTTLARSLAEAYPNQGPVHDLLQVASLVDPRFKAKIQEDDPHAVKLLKAKVRILRALCVGGP</sequence>
<dbReference type="AlphaFoldDB" id="A0A3S5AK96"/>
<feature type="compositionally biased region" description="Basic and acidic residues" evidence="1">
    <location>
        <begin position="36"/>
        <end position="47"/>
    </location>
</feature>
<evidence type="ECO:0000313" key="3">
    <source>
        <dbReference type="Proteomes" id="UP000784294"/>
    </source>
</evidence>